<proteinExistence type="predicted"/>
<evidence type="ECO:0000313" key="3">
    <source>
        <dbReference type="Proteomes" id="UP001432322"/>
    </source>
</evidence>
<sequence>FSCRMAPLRKRKHDDNKLDQLLRQGAANKKVDIDKVIVNSNERLLKEKIVFTKSPTAFDSVNEFNDSKFIILDASMEEAAKKRLRAKLAGKSTPQFEKPKTVKKKKTPKAKTV</sequence>
<name>A0AAV5WCY6_9BILA</name>
<accession>A0AAV5WCY6</accession>
<comment type="caution">
    <text evidence="2">The sequence shown here is derived from an EMBL/GenBank/DDBJ whole genome shotgun (WGS) entry which is preliminary data.</text>
</comment>
<reference evidence="2" key="1">
    <citation type="submission" date="2023-10" db="EMBL/GenBank/DDBJ databases">
        <title>Genome assembly of Pristionchus species.</title>
        <authorList>
            <person name="Yoshida K."/>
            <person name="Sommer R.J."/>
        </authorList>
    </citation>
    <scope>NUCLEOTIDE SEQUENCE</scope>
    <source>
        <strain evidence="2">RS5133</strain>
    </source>
</reference>
<dbReference type="AlphaFoldDB" id="A0AAV5WCY6"/>
<organism evidence="2 3">
    <name type="scientific">Pristionchus fissidentatus</name>
    <dbReference type="NCBI Taxonomy" id="1538716"/>
    <lineage>
        <taxon>Eukaryota</taxon>
        <taxon>Metazoa</taxon>
        <taxon>Ecdysozoa</taxon>
        <taxon>Nematoda</taxon>
        <taxon>Chromadorea</taxon>
        <taxon>Rhabditida</taxon>
        <taxon>Rhabditina</taxon>
        <taxon>Diplogasteromorpha</taxon>
        <taxon>Diplogasteroidea</taxon>
        <taxon>Neodiplogasteridae</taxon>
        <taxon>Pristionchus</taxon>
    </lineage>
</organism>
<evidence type="ECO:0008006" key="4">
    <source>
        <dbReference type="Google" id="ProtNLM"/>
    </source>
</evidence>
<evidence type="ECO:0000313" key="2">
    <source>
        <dbReference type="EMBL" id="GMT28213.1"/>
    </source>
</evidence>
<feature type="compositionally biased region" description="Basic residues" evidence="1">
    <location>
        <begin position="101"/>
        <end position="113"/>
    </location>
</feature>
<protein>
    <recommendedName>
        <fullName evidence="4">NUC153 domain-containing protein</fullName>
    </recommendedName>
</protein>
<gene>
    <name evidence="2" type="ORF">PFISCL1PPCAC_19510</name>
</gene>
<evidence type="ECO:0000256" key="1">
    <source>
        <dbReference type="SAM" id="MobiDB-lite"/>
    </source>
</evidence>
<dbReference type="Proteomes" id="UP001432322">
    <property type="component" value="Unassembled WGS sequence"/>
</dbReference>
<keyword evidence="3" id="KW-1185">Reference proteome</keyword>
<feature type="region of interest" description="Disordered" evidence="1">
    <location>
        <begin position="85"/>
        <end position="113"/>
    </location>
</feature>
<dbReference type="EMBL" id="BTSY01000005">
    <property type="protein sequence ID" value="GMT28213.1"/>
    <property type="molecule type" value="Genomic_DNA"/>
</dbReference>
<feature type="non-terminal residue" evidence="2">
    <location>
        <position position="1"/>
    </location>
</feature>